<keyword evidence="2" id="KW-1185">Reference proteome</keyword>
<dbReference type="NCBIfam" id="TIGR04090">
    <property type="entry name" value="exp_by_SipW_IV"/>
    <property type="match status" value="1"/>
</dbReference>
<dbReference type="RefSeq" id="WP_055258225.1">
    <property type="nucleotide sequence ID" value="NZ_CABIXL010000003.1"/>
</dbReference>
<sequence>MKKRIFISLVAIAFLLVGIRVGTTSAYFISEDKVTNNFENGDIDIEVEEPDFNPPSEGWSGQKINKKVQVKNESTAPVLVRVNITPSWSIDKEGNSPFSMGNASEDVVKLNLKEGNLITSINGNISEKWIKGNDGYYYYTSILNAEETTNELLESVQAVVDENTVGENFVGLYKDKYLQVDVKSEAIQVSEEACKKLWNIDINDKDTVADKTICELLDKIIKGYKES</sequence>
<protein>
    <submittedName>
        <fullName evidence="1">Alternate signal-mediated exported protein, CPF_0494 family</fullName>
    </submittedName>
</protein>
<name>A0ABP2ANU8_SARVE</name>
<gene>
    <name evidence="1" type="ORF">ERS852473_00978</name>
</gene>
<dbReference type="InterPro" id="IPR024008">
    <property type="entry name" value="BsaA"/>
</dbReference>
<organism evidence="1 2">
    <name type="scientific">Sarcina ventriculi</name>
    <name type="common">Clostridium ventriculi</name>
    <dbReference type="NCBI Taxonomy" id="1267"/>
    <lineage>
        <taxon>Bacteria</taxon>
        <taxon>Bacillati</taxon>
        <taxon>Bacillota</taxon>
        <taxon>Clostridia</taxon>
        <taxon>Eubacteriales</taxon>
        <taxon>Clostridiaceae</taxon>
        <taxon>Sarcina</taxon>
    </lineage>
</organism>
<comment type="caution">
    <text evidence="1">The sequence shown here is derived from an EMBL/GenBank/DDBJ whole genome shotgun (WGS) entry which is preliminary data.</text>
</comment>
<accession>A0ABP2ANU8</accession>
<dbReference type="Proteomes" id="UP000095488">
    <property type="component" value="Unassembled WGS sequence"/>
</dbReference>
<proteinExistence type="predicted"/>
<reference evidence="1 2" key="1">
    <citation type="submission" date="2015-09" db="EMBL/GenBank/DDBJ databases">
        <authorList>
            <consortium name="Pathogen Informatics"/>
            <person name="Wu L."/>
            <person name="Ma J."/>
        </authorList>
    </citation>
    <scope>NUCLEOTIDE SEQUENCE [LARGE SCALE GENOMIC DNA]</scope>
    <source>
        <strain evidence="1 2">2789STDY5834858</strain>
    </source>
</reference>
<evidence type="ECO:0000313" key="2">
    <source>
        <dbReference type="Proteomes" id="UP000095488"/>
    </source>
</evidence>
<dbReference type="EMBL" id="CYZR01000003">
    <property type="protein sequence ID" value="CUN74872.1"/>
    <property type="molecule type" value="Genomic_DNA"/>
</dbReference>
<evidence type="ECO:0000313" key="1">
    <source>
        <dbReference type="EMBL" id="CUN74872.1"/>
    </source>
</evidence>